<keyword evidence="9 10" id="KW-0234">DNA repair</keyword>
<dbReference type="InterPro" id="IPR003395">
    <property type="entry name" value="RecF/RecN/SMC_N"/>
</dbReference>
<dbReference type="Gene3D" id="3.40.50.300">
    <property type="entry name" value="P-loop containing nucleotide triphosphate hydrolases"/>
    <property type="match status" value="1"/>
</dbReference>
<dbReference type="KEGG" id="ttz:FHG85_05895"/>
<gene>
    <name evidence="9" type="primary">recF</name>
    <name evidence="12" type="ORF">FHG85_05895</name>
</gene>
<dbReference type="Proteomes" id="UP000500961">
    <property type="component" value="Chromosome"/>
</dbReference>
<dbReference type="InterPro" id="IPR042174">
    <property type="entry name" value="RecF_2"/>
</dbReference>
<feature type="domain" description="Cyclic nucleotide-binding" evidence="11">
    <location>
        <begin position="308"/>
        <end position="369"/>
    </location>
</feature>
<evidence type="ECO:0000256" key="7">
    <source>
        <dbReference type="ARBA" id="ARBA00022840"/>
    </source>
</evidence>
<proteinExistence type="inferred from homology"/>
<feature type="binding site" evidence="9">
    <location>
        <begin position="30"/>
        <end position="37"/>
    </location>
    <ligand>
        <name>ATP</name>
        <dbReference type="ChEBI" id="CHEBI:30616"/>
    </ligand>
</feature>
<dbReference type="Pfam" id="PF02463">
    <property type="entry name" value="SMC_N"/>
    <property type="match status" value="1"/>
</dbReference>
<dbReference type="EMBL" id="CP041345">
    <property type="protein sequence ID" value="QKG79808.1"/>
    <property type="molecule type" value="Genomic_DNA"/>
</dbReference>
<organism evidence="12 13">
    <name type="scientific">Tenuifilum thalassicum</name>
    <dbReference type="NCBI Taxonomy" id="2590900"/>
    <lineage>
        <taxon>Bacteria</taxon>
        <taxon>Pseudomonadati</taxon>
        <taxon>Bacteroidota</taxon>
        <taxon>Bacteroidia</taxon>
        <taxon>Bacteroidales</taxon>
        <taxon>Tenuifilaceae</taxon>
        <taxon>Tenuifilum</taxon>
    </lineage>
</organism>
<evidence type="ECO:0000256" key="6">
    <source>
        <dbReference type="ARBA" id="ARBA00022741"/>
    </source>
</evidence>
<keyword evidence="8 9" id="KW-0238">DNA-binding</keyword>
<dbReference type="PANTHER" id="PTHR32182">
    <property type="entry name" value="DNA REPLICATION AND REPAIR PROTEIN RECF"/>
    <property type="match status" value="1"/>
</dbReference>
<evidence type="ECO:0000256" key="3">
    <source>
        <dbReference type="ARBA" id="ARBA00020170"/>
    </source>
</evidence>
<comment type="function">
    <text evidence="9 10">The RecF protein is involved in DNA metabolism; it is required for DNA replication and normal SOS inducibility. RecF binds preferentially to single-stranded, linear DNA. It also seems to bind ATP.</text>
</comment>
<dbReference type="AlphaFoldDB" id="A0A7D3XVC4"/>
<protein>
    <recommendedName>
        <fullName evidence="3 9">DNA replication and repair protein RecF</fullName>
    </recommendedName>
</protein>
<accession>A0A7D3XVC4</accession>
<dbReference type="GO" id="GO:0000731">
    <property type="term" value="P:DNA synthesis involved in DNA repair"/>
    <property type="evidence" value="ECO:0007669"/>
    <property type="project" value="TreeGrafter"/>
</dbReference>
<dbReference type="InterPro" id="IPR000595">
    <property type="entry name" value="cNMP-bd_dom"/>
</dbReference>
<evidence type="ECO:0000256" key="9">
    <source>
        <dbReference type="HAMAP-Rule" id="MF_00365"/>
    </source>
</evidence>
<dbReference type="RefSeq" id="WP_173073936.1">
    <property type="nucleotide sequence ID" value="NZ_CP041345.1"/>
</dbReference>
<dbReference type="InterPro" id="IPR027417">
    <property type="entry name" value="P-loop_NTPase"/>
</dbReference>
<dbReference type="InterPro" id="IPR001238">
    <property type="entry name" value="DNA-binding_RecF"/>
</dbReference>
<evidence type="ECO:0000256" key="10">
    <source>
        <dbReference type="RuleBase" id="RU000578"/>
    </source>
</evidence>
<dbReference type="HAMAP" id="MF_00365">
    <property type="entry name" value="RecF"/>
    <property type="match status" value="1"/>
</dbReference>
<evidence type="ECO:0000313" key="12">
    <source>
        <dbReference type="EMBL" id="QKG79808.1"/>
    </source>
</evidence>
<dbReference type="GO" id="GO:0005524">
    <property type="term" value="F:ATP binding"/>
    <property type="evidence" value="ECO:0007669"/>
    <property type="project" value="UniProtKB-UniRule"/>
</dbReference>
<keyword evidence="7 9" id="KW-0067">ATP-binding</keyword>
<reference evidence="12 13" key="1">
    <citation type="submission" date="2019-07" db="EMBL/GenBank/DDBJ databases">
        <title>Thalassofilum flectens gen. nov., sp. nov., a novel moderate thermophilic anaerobe from a shallow sea hot spring in Kunashir Island (Russia), representing a new family in the order Bacteroidales, and proposal of Thalassofilacea fam. nov.</title>
        <authorList>
            <person name="Kochetkova T.V."/>
            <person name="Podosokorskaya O.A."/>
            <person name="Novikov A."/>
            <person name="Elcheninov A.G."/>
            <person name="Toshchakov S.V."/>
            <person name="Kublanov I.V."/>
        </authorList>
    </citation>
    <scope>NUCLEOTIDE SEQUENCE [LARGE SCALE GENOMIC DNA]</scope>
    <source>
        <strain evidence="12 13">38-H</strain>
    </source>
</reference>
<dbReference type="PANTHER" id="PTHR32182:SF0">
    <property type="entry name" value="DNA REPLICATION AND REPAIR PROTEIN RECF"/>
    <property type="match status" value="1"/>
</dbReference>
<keyword evidence="6 9" id="KW-0547">Nucleotide-binding</keyword>
<dbReference type="PROSITE" id="PS00617">
    <property type="entry name" value="RECF_1"/>
    <property type="match status" value="1"/>
</dbReference>
<dbReference type="GO" id="GO:0006260">
    <property type="term" value="P:DNA replication"/>
    <property type="evidence" value="ECO:0007669"/>
    <property type="project" value="UniProtKB-UniRule"/>
</dbReference>
<dbReference type="GO" id="GO:0006302">
    <property type="term" value="P:double-strand break repair"/>
    <property type="evidence" value="ECO:0007669"/>
    <property type="project" value="TreeGrafter"/>
</dbReference>
<name>A0A7D3XVC4_9BACT</name>
<evidence type="ECO:0000256" key="1">
    <source>
        <dbReference type="ARBA" id="ARBA00004496"/>
    </source>
</evidence>
<evidence type="ECO:0000256" key="5">
    <source>
        <dbReference type="ARBA" id="ARBA00022705"/>
    </source>
</evidence>
<dbReference type="InterPro" id="IPR018078">
    <property type="entry name" value="DNA-binding_RecF_CS"/>
</dbReference>
<dbReference type="SUPFAM" id="SSF52540">
    <property type="entry name" value="P-loop containing nucleoside triphosphate hydrolases"/>
    <property type="match status" value="1"/>
</dbReference>
<evidence type="ECO:0000313" key="13">
    <source>
        <dbReference type="Proteomes" id="UP000500961"/>
    </source>
</evidence>
<keyword evidence="9 10" id="KW-0742">SOS response</keyword>
<sequence>MYLDNLSVINFKSLTQVEVQFDTKINCFVGNNGQGKTNLLDAIYYLSMCKSYISSTDSQVLKHGEDFFVLQGKYNRNNTEENIYCGLKKGEGKVFKRNGKEYERLADHIGFLPVVMVSPIDGELVEGSGEQRRKYVNGVISQIDKVYLDEVIRYNRLLSQRNSLLKTYSKANFSYDLIEAIDIQLSEYAAVIHSKRKAFVEQLIGILQDYYNKVSGGQERVSIRYKSHLNDSSPDELFKNNIERDRVLQYTSVGIHRDDIVLLIDDYPIRTVGSQGQQKTFLIALKLAQFDFIAKVSGIKPILLLDDIFDKLDANRVHQLIDLVANDGFGQIFITDTNKHRLEEVLGKVSSGYRFFNVENGNFELVESK</sequence>
<keyword evidence="9 10" id="KW-0227">DNA damage</keyword>
<keyword evidence="13" id="KW-1185">Reference proteome</keyword>
<dbReference type="GO" id="GO:0009432">
    <property type="term" value="P:SOS response"/>
    <property type="evidence" value="ECO:0007669"/>
    <property type="project" value="UniProtKB-UniRule"/>
</dbReference>
<keyword evidence="5 9" id="KW-0235">DNA replication</keyword>
<dbReference type="PROSITE" id="PS50042">
    <property type="entry name" value="CNMP_BINDING_3"/>
    <property type="match status" value="1"/>
</dbReference>
<dbReference type="PROSITE" id="PS00618">
    <property type="entry name" value="RECF_2"/>
    <property type="match status" value="1"/>
</dbReference>
<evidence type="ECO:0000256" key="4">
    <source>
        <dbReference type="ARBA" id="ARBA00022490"/>
    </source>
</evidence>
<evidence type="ECO:0000256" key="2">
    <source>
        <dbReference type="ARBA" id="ARBA00008016"/>
    </source>
</evidence>
<comment type="subcellular location">
    <subcellularLocation>
        <location evidence="1 9 10">Cytoplasm</location>
    </subcellularLocation>
</comment>
<evidence type="ECO:0000259" key="11">
    <source>
        <dbReference type="PROSITE" id="PS50042"/>
    </source>
</evidence>
<dbReference type="GO" id="GO:0005737">
    <property type="term" value="C:cytoplasm"/>
    <property type="evidence" value="ECO:0007669"/>
    <property type="project" value="UniProtKB-SubCell"/>
</dbReference>
<evidence type="ECO:0000256" key="8">
    <source>
        <dbReference type="ARBA" id="ARBA00023125"/>
    </source>
</evidence>
<dbReference type="NCBIfam" id="TIGR00611">
    <property type="entry name" value="recf"/>
    <property type="match status" value="1"/>
</dbReference>
<comment type="similarity">
    <text evidence="2 9 10">Belongs to the RecF family.</text>
</comment>
<dbReference type="GO" id="GO:0003697">
    <property type="term" value="F:single-stranded DNA binding"/>
    <property type="evidence" value="ECO:0007669"/>
    <property type="project" value="UniProtKB-UniRule"/>
</dbReference>
<dbReference type="Gene3D" id="1.20.1050.90">
    <property type="entry name" value="RecF/RecN/SMC, N-terminal domain"/>
    <property type="match status" value="1"/>
</dbReference>
<keyword evidence="4 9" id="KW-0963">Cytoplasm</keyword>